<proteinExistence type="predicted"/>
<dbReference type="AlphaFoldDB" id="A0A2Z2NV22"/>
<dbReference type="Proteomes" id="UP000250079">
    <property type="component" value="Chromosome"/>
</dbReference>
<dbReference type="KEGG" id="gai:IMCC3135_12760"/>
<evidence type="ECO:0000313" key="2">
    <source>
        <dbReference type="Proteomes" id="UP000250079"/>
    </source>
</evidence>
<dbReference type="EMBL" id="CP018632">
    <property type="protein sequence ID" value="ASJ72640.1"/>
    <property type="molecule type" value="Genomic_DNA"/>
</dbReference>
<accession>A0A2Z2NV22</accession>
<dbReference type="OrthoDB" id="179386at2"/>
<evidence type="ECO:0008006" key="3">
    <source>
        <dbReference type="Google" id="ProtNLM"/>
    </source>
</evidence>
<sequence>MNKSVSDRTTTNKALRLNLDEKKYGTIAEIGAGQEVARHFFLAGAAAGTIAKTISAYDMQFSDAIYGTQEGGRYVSQARVKAMLDKEFALVVSRVGTSRSRSSRFFSYATTVSAKSFNRDNECHAWCGIRIQMYPGAEPSDITVHVRMLENTAEQQQDTLGILGVNLIYASFYYFEDPRKIIDSLTDGLNPESIEVDSIEFLGPYFEDLDNRGMNLHLIRSWKTRAIMFKPDGQIAVPAELLYKKNVLTTRGSFKPVTRLNVDMIEQGFEAFKQHDGVGEDNSIVLAEISLNDAYGKDLMVPEEDLLARVSLLNSLGYSVMVSDYTRYFSLRAYFRQFTALQIGIVLGMINVKEIFDEKRYVGVEGGMLEGFGKLFPDHTRLFVYPELSNSGELADFTTIEVGATMRYLYKHLLENQFIFGINCSDTDLLKIYSRDILAKIPGGRGDWENLVPETAAALIMENRLFGFRG</sequence>
<protein>
    <recommendedName>
        <fullName evidence="3">Nicotinate-nucleotide adenylyltransferase</fullName>
    </recommendedName>
</protein>
<name>A0A2Z2NV22_9GAMM</name>
<dbReference type="RefSeq" id="WP_088917936.1">
    <property type="nucleotide sequence ID" value="NZ_CP018632.1"/>
</dbReference>
<gene>
    <name evidence="1" type="ORF">IMCC3135_12760</name>
</gene>
<reference evidence="1 2" key="1">
    <citation type="submission" date="2016-12" db="EMBL/GenBank/DDBJ databases">
        <authorList>
            <person name="Song W.-J."/>
            <person name="Kurnit D.M."/>
        </authorList>
    </citation>
    <scope>NUCLEOTIDE SEQUENCE [LARGE SCALE GENOMIC DNA]</scope>
    <source>
        <strain evidence="1 2">IMCC3135</strain>
    </source>
</reference>
<organism evidence="1 2">
    <name type="scientific">Granulosicoccus antarcticus IMCC3135</name>
    <dbReference type="NCBI Taxonomy" id="1192854"/>
    <lineage>
        <taxon>Bacteria</taxon>
        <taxon>Pseudomonadati</taxon>
        <taxon>Pseudomonadota</taxon>
        <taxon>Gammaproteobacteria</taxon>
        <taxon>Chromatiales</taxon>
        <taxon>Granulosicoccaceae</taxon>
        <taxon>Granulosicoccus</taxon>
    </lineage>
</organism>
<keyword evidence="2" id="KW-1185">Reference proteome</keyword>
<evidence type="ECO:0000313" key="1">
    <source>
        <dbReference type="EMBL" id="ASJ72640.1"/>
    </source>
</evidence>